<evidence type="ECO:0000256" key="5">
    <source>
        <dbReference type="ARBA" id="ARBA00023242"/>
    </source>
</evidence>
<evidence type="ECO:0000259" key="6">
    <source>
        <dbReference type="Pfam" id="PF05699"/>
    </source>
</evidence>
<organism evidence="7 8">
    <name type="scientific">Cetraspora pellucida</name>
    <dbReference type="NCBI Taxonomy" id="1433469"/>
    <lineage>
        <taxon>Eukaryota</taxon>
        <taxon>Fungi</taxon>
        <taxon>Fungi incertae sedis</taxon>
        <taxon>Mucoromycota</taxon>
        <taxon>Glomeromycotina</taxon>
        <taxon>Glomeromycetes</taxon>
        <taxon>Diversisporales</taxon>
        <taxon>Gigasporaceae</taxon>
        <taxon>Cetraspora</taxon>
    </lineage>
</organism>
<proteinExistence type="predicted"/>
<evidence type="ECO:0000256" key="3">
    <source>
        <dbReference type="ARBA" id="ARBA00022771"/>
    </source>
</evidence>
<evidence type="ECO:0000256" key="2">
    <source>
        <dbReference type="ARBA" id="ARBA00022723"/>
    </source>
</evidence>
<gene>
    <name evidence="7" type="ORF">CPELLU_LOCUS13152</name>
</gene>
<keyword evidence="3" id="KW-0863">Zinc-finger</keyword>
<keyword evidence="4" id="KW-0862">Zinc</keyword>
<keyword evidence="2" id="KW-0479">Metal-binding</keyword>
<accession>A0A9N9I8S6</accession>
<protein>
    <submittedName>
        <fullName evidence="7">7138_t:CDS:1</fullName>
    </submittedName>
</protein>
<evidence type="ECO:0000313" key="7">
    <source>
        <dbReference type="EMBL" id="CAG8725421.1"/>
    </source>
</evidence>
<comment type="caution">
    <text evidence="7">The sequence shown here is derived from an EMBL/GenBank/DDBJ whole genome shotgun (WGS) entry which is preliminary data.</text>
</comment>
<sequence>MEYALIYDQNTASLSEELFETNILLRIYKYSRVEQQSELETYLFVSLVNANTNILEWWRINELSYSNLAKFARDCLPIPATSVPSEQIFSISGNMLTNKQNQLSDKIVRTAMCLSMQILYKFK</sequence>
<dbReference type="GO" id="GO:0008270">
    <property type="term" value="F:zinc ion binding"/>
    <property type="evidence" value="ECO:0007669"/>
    <property type="project" value="UniProtKB-KW"/>
</dbReference>
<dbReference type="InterPro" id="IPR052035">
    <property type="entry name" value="ZnF_BED_domain_contain"/>
</dbReference>
<dbReference type="PANTHER" id="PTHR46481">
    <property type="entry name" value="ZINC FINGER BED DOMAIN-CONTAINING PROTEIN 4"/>
    <property type="match status" value="1"/>
</dbReference>
<dbReference type="Proteomes" id="UP000789759">
    <property type="component" value="Unassembled WGS sequence"/>
</dbReference>
<feature type="domain" description="HAT C-terminal dimerisation" evidence="6">
    <location>
        <begin position="38"/>
        <end position="115"/>
    </location>
</feature>
<dbReference type="Pfam" id="PF05699">
    <property type="entry name" value="Dimer_Tnp_hAT"/>
    <property type="match status" value="1"/>
</dbReference>
<dbReference type="AlphaFoldDB" id="A0A9N9I8S6"/>
<dbReference type="OrthoDB" id="2381924at2759"/>
<evidence type="ECO:0000256" key="4">
    <source>
        <dbReference type="ARBA" id="ARBA00022833"/>
    </source>
</evidence>
<keyword evidence="8" id="KW-1185">Reference proteome</keyword>
<dbReference type="SUPFAM" id="SSF53098">
    <property type="entry name" value="Ribonuclease H-like"/>
    <property type="match status" value="1"/>
</dbReference>
<dbReference type="PANTHER" id="PTHR46481:SF10">
    <property type="entry name" value="ZINC FINGER BED DOMAIN-CONTAINING PROTEIN 39"/>
    <property type="match status" value="1"/>
</dbReference>
<dbReference type="InterPro" id="IPR008906">
    <property type="entry name" value="HATC_C_dom"/>
</dbReference>
<reference evidence="7" key="1">
    <citation type="submission" date="2021-06" db="EMBL/GenBank/DDBJ databases">
        <authorList>
            <person name="Kallberg Y."/>
            <person name="Tangrot J."/>
            <person name="Rosling A."/>
        </authorList>
    </citation>
    <scope>NUCLEOTIDE SEQUENCE</scope>
    <source>
        <strain evidence="7">FL966</strain>
    </source>
</reference>
<name>A0A9N9I8S6_9GLOM</name>
<dbReference type="GO" id="GO:0046983">
    <property type="term" value="F:protein dimerization activity"/>
    <property type="evidence" value="ECO:0007669"/>
    <property type="project" value="InterPro"/>
</dbReference>
<dbReference type="EMBL" id="CAJVQA010013585">
    <property type="protein sequence ID" value="CAG8725421.1"/>
    <property type="molecule type" value="Genomic_DNA"/>
</dbReference>
<dbReference type="GO" id="GO:0005634">
    <property type="term" value="C:nucleus"/>
    <property type="evidence" value="ECO:0007669"/>
    <property type="project" value="UniProtKB-SubCell"/>
</dbReference>
<keyword evidence="5" id="KW-0539">Nucleus</keyword>
<evidence type="ECO:0000256" key="1">
    <source>
        <dbReference type="ARBA" id="ARBA00004123"/>
    </source>
</evidence>
<dbReference type="InterPro" id="IPR012337">
    <property type="entry name" value="RNaseH-like_sf"/>
</dbReference>
<comment type="subcellular location">
    <subcellularLocation>
        <location evidence="1">Nucleus</location>
    </subcellularLocation>
</comment>
<evidence type="ECO:0000313" key="8">
    <source>
        <dbReference type="Proteomes" id="UP000789759"/>
    </source>
</evidence>